<evidence type="ECO:0000313" key="3">
    <source>
        <dbReference type="EMBL" id="PUE63827.1"/>
    </source>
</evidence>
<protein>
    <submittedName>
        <fullName evidence="3">D-amino-acid oxidase</fullName>
    </submittedName>
</protein>
<evidence type="ECO:0000256" key="1">
    <source>
        <dbReference type="ARBA" id="ARBA00023002"/>
    </source>
</evidence>
<dbReference type="Pfam" id="PF01266">
    <property type="entry name" value="DAO"/>
    <property type="match status" value="1"/>
</dbReference>
<dbReference type="GO" id="GO:0016491">
    <property type="term" value="F:oxidoreductase activity"/>
    <property type="evidence" value="ECO:0007669"/>
    <property type="project" value="UniProtKB-KW"/>
</dbReference>
<proteinExistence type="predicted"/>
<dbReference type="InterPro" id="IPR006076">
    <property type="entry name" value="FAD-dep_OxRdtase"/>
</dbReference>
<dbReference type="RefSeq" id="WP_108559901.1">
    <property type="nucleotide sequence ID" value="NZ_MUXE01000013.1"/>
</dbReference>
<evidence type="ECO:0000313" key="4">
    <source>
        <dbReference type="Proteomes" id="UP000251135"/>
    </source>
</evidence>
<dbReference type="PROSITE" id="PS51257">
    <property type="entry name" value="PROKAR_LIPOPROTEIN"/>
    <property type="match status" value="1"/>
</dbReference>
<gene>
    <name evidence="3" type="ORF">B0174_09055</name>
</gene>
<feature type="domain" description="FAD dependent oxidoreductase" evidence="2">
    <location>
        <begin position="7"/>
        <end position="363"/>
    </location>
</feature>
<evidence type="ECO:0000259" key="2">
    <source>
        <dbReference type="Pfam" id="PF01266"/>
    </source>
</evidence>
<reference evidence="3 4" key="1">
    <citation type="submission" date="2017-02" db="EMBL/GenBank/DDBJ databases">
        <title>Arcobacter caeni sp. nov, a new Arcobacter species isolated from reclaimed water.</title>
        <authorList>
            <person name="Figueras M.J."/>
            <person name="Perez-Cataluna A."/>
            <person name="Salas-Masso N."/>
        </authorList>
    </citation>
    <scope>NUCLEOTIDE SEQUENCE [LARGE SCALE GENOMIC DNA]</scope>
    <source>
        <strain evidence="3 4">RW17-10</strain>
    </source>
</reference>
<organism evidence="3 4">
    <name type="scientific">Arcobacter caeni</name>
    <dbReference type="NCBI Taxonomy" id="1912877"/>
    <lineage>
        <taxon>Bacteria</taxon>
        <taxon>Pseudomonadati</taxon>
        <taxon>Campylobacterota</taxon>
        <taxon>Epsilonproteobacteria</taxon>
        <taxon>Campylobacterales</taxon>
        <taxon>Arcobacteraceae</taxon>
        <taxon>Arcobacter</taxon>
    </lineage>
</organism>
<dbReference type="EMBL" id="MUXE01000013">
    <property type="protein sequence ID" value="PUE63827.1"/>
    <property type="molecule type" value="Genomic_DNA"/>
</dbReference>
<name>A0A363CYE0_9BACT</name>
<dbReference type="PANTHER" id="PTHR13847">
    <property type="entry name" value="SARCOSINE DEHYDROGENASE-RELATED"/>
    <property type="match status" value="1"/>
</dbReference>
<accession>A0A363CYE0</accession>
<dbReference type="GO" id="GO:0005737">
    <property type="term" value="C:cytoplasm"/>
    <property type="evidence" value="ECO:0007669"/>
    <property type="project" value="TreeGrafter"/>
</dbReference>
<dbReference type="Gene3D" id="3.30.9.10">
    <property type="entry name" value="D-Amino Acid Oxidase, subunit A, domain 2"/>
    <property type="match status" value="1"/>
</dbReference>
<sequence length="396" mass="44753">MNKKEFDYVIVGAGIAGCSMAHFLSKYSKSILLIDRNSAVAFGASGAAGAFLSPLLGKPNDFKDLITKSLIFSTNFYKNLGQELINNCGVCRIPKNQEDADKFDSYKPYMDFEYKQMNDGYFFEIGSQITPSLICEKLTENIEKKLSYNVIKLEQNENFIWIINDEIYAENIILTTGADVKHIKEEYFDIRGVWGQKIDVITSTETKINYHKECSVSKASKIENTKLFKVSIGATHHKFNCDKNICNYCIETANINACSRCYNDSIINSDSLKLIALANDIIKLENVEVIDVKIGARASSNDYFPMLGALVDSKKSIEKYPHLLNGTHIKNSMLETINNLYVINGVGGRGFVLSPYLANELVEHIINNKEIKDNLTTYRLFKRWAKKQKNKVIGKK</sequence>
<dbReference type="InterPro" id="IPR036188">
    <property type="entry name" value="FAD/NAD-bd_sf"/>
</dbReference>
<comment type="caution">
    <text evidence="3">The sequence shown here is derived from an EMBL/GenBank/DDBJ whole genome shotgun (WGS) entry which is preliminary data.</text>
</comment>
<dbReference type="PANTHER" id="PTHR13847:SF289">
    <property type="entry name" value="GLYCINE OXIDASE"/>
    <property type="match status" value="1"/>
</dbReference>
<dbReference type="Proteomes" id="UP000251135">
    <property type="component" value="Unassembled WGS sequence"/>
</dbReference>
<dbReference type="OrthoDB" id="5410311at2"/>
<dbReference type="SUPFAM" id="SSF51905">
    <property type="entry name" value="FAD/NAD(P)-binding domain"/>
    <property type="match status" value="1"/>
</dbReference>
<keyword evidence="1" id="KW-0560">Oxidoreductase</keyword>
<dbReference type="AlphaFoldDB" id="A0A363CYE0"/>
<dbReference type="Gene3D" id="3.50.50.60">
    <property type="entry name" value="FAD/NAD(P)-binding domain"/>
    <property type="match status" value="1"/>
</dbReference>
<keyword evidence="4" id="KW-1185">Reference proteome</keyword>